<dbReference type="Proteomes" id="UP000275267">
    <property type="component" value="Unassembled WGS sequence"/>
</dbReference>
<evidence type="ECO:0000256" key="1">
    <source>
        <dbReference type="SAM" id="MobiDB-lite"/>
    </source>
</evidence>
<evidence type="ECO:0000313" key="2">
    <source>
        <dbReference type="EMBL" id="RLN05251.1"/>
    </source>
</evidence>
<feature type="region of interest" description="Disordered" evidence="1">
    <location>
        <begin position="1"/>
        <end position="23"/>
    </location>
</feature>
<dbReference type="AlphaFoldDB" id="A0A3L6RMY4"/>
<keyword evidence="3" id="KW-1185">Reference proteome</keyword>
<gene>
    <name evidence="2" type="ORF">C2845_PM13G15760</name>
</gene>
<name>A0A3L6RMY4_PANMI</name>
<accession>A0A3L6RMY4</accession>
<organism evidence="2 3">
    <name type="scientific">Panicum miliaceum</name>
    <name type="common">Proso millet</name>
    <name type="synonym">Broomcorn millet</name>
    <dbReference type="NCBI Taxonomy" id="4540"/>
    <lineage>
        <taxon>Eukaryota</taxon>
        <taxon>Viridiplantae</taxon>
        <taxon>Streptophyta</taxon>
        <taxon>Embryophyta</taxon>
        <taxon>Tracheophyta</taxon>
        <taxon>Spermatophyta</taxon>
        <taxon>Magnoliopsida</taxon>
        <taxon>Liliopsida</taxon>
        <taxon>Poales</taxon>
        <taxon>Poaceae</taxon>
        <taxon>PACMAD clade</taxon>
        <taxon>Panicoideae</taxon>
        <taxon>Panicodae</taxon>
        <taxon>Paniceae</taxon>
        <taxon>Panicinae</taxon>
        <taxon>Panicum</taxon>
        <taxon>Panicum sect. Panicum</taxon>
    </lineage>
</organism>
<feature type="compositionally biased region" description="Low complexity" evidence="1">
    <location>
        <begin position="1"/>
        <end position="13"/>
    </location>
</feature>
<proteinExistence type="predicted"/>
<dbReference type="EMBL" id="PQIB02000008">
    <property type="protein sequence ID" value="RLN05251.1"/>
    <property type="molecule type" value="Genomic_DNA"/>
</dbReference>
<feature type="compositionally biased region" description="Basic residues" evidence="1">
    <location>
        <begin position="46"/>
        <end position="58"/>
    </location>
</feature>
<evidence type="ECO:0000313" key="3">
    <source>
        <dbReference type="Proteomes" id="UP000275267"/>
    </source>
</evidence>
<protein>
    <submittedName>
        <fullName evidence="2">Uncharacterized protein</fullName>
    </submittedName>
</protein>
<reference evidence="3" key="1">
    <citation type="journal article" date="2019" name="Nat. Commun.">
        <title>The genome of broomcorn millet.</title>
        <authorList>
            <person name="Zou C."/>
            <person name="Miki D."/>
            <person name="Li D."/>
            <person name="Tang Q."/>
            <person name="Xiao L."/>
            <person name="Rajput S."/>
            <person name="Deng P."/>
            <person name="Jia W."/>
            <person name="Huang R."/>
            <person name="Zhang M."/>
            <person name="Sun Y."/>
            <person name="Hu J."/>
            <person name="Fu X."/>
            <person name="Schnable P.S."/>
            <person name="Li F."/>
            <person name="Zhang H."/>
            <person name="Feng B."/>
            <person name="Zhu X."/>
            <person name="Liu R."/>
            <person name="Schnable J.C."/>
            <person name="Zhu J.-K."/>
            <person name="Zhang H."/>
        </authorList>
    </citation>
    <scope>NUCLEOTIDE SEQUENCE [LARGE SCALE GENOMIC DNA]</scope>
</reference>
<comment type="caution">
    <text evidence="2">The sequence shown here is derived from an EMBL/GenBank/DDBJ whole genome shotgun (WGS) entry which is preliminary data.</text>
</comment>
<feature type="region of interest" description="Disordered" evidence="1">
    <location>
        <begin position="46"/>
        <end position="68"/>
    </location>
</feature>
<sequence length="68" mass="8036">MAAHAAPASLSSPNPRPRDRRIHPKYSLRPSIWWRSGTPMLLHALSRPRRRRLSRRRTDKLSSIIWTR</sequence>